<name>A0AAN5D3Q8_9BILA</name>
<feature type="non-terminal residue" evidence="2">
    <location>
        <position position="214"/>
    </location>
</feature>
<comment type="caution">
    <text evidence="2">The sequence shown here is derived from an EMBL/GenBank/DDBJ whole genome shotgun (WGS) entry which is preliminary data.</text>
</comment>
<keyword evidence="3" id="KW-1185">Reference proteome</keyword>
<evidence type="ECO:0000313" key="2">
    <source>
        <dbReference type="EMBL" id="GMR55532.1"/>
    </source>
</evidence>
<proteinExistence type="predicted"/>
<feature type="non-terminal residue" evidence="2">
    <location>
        <position position="1"/>
    </location>
</feature>
<gene>
    <name evidence="2" type="ORF">PMAYCL1PPCAC_25727</name>
</gene>
<organism evidence="2 3">
    <name type="scientific">Pristionchus mayeri</name>
    <dbReference type="NCBI Taxonomy" id="1317129"/>
    <lineage>
        <taxon>Eukaryota</taxon>
        <taxon>Metazoa</taxon>
        <taxon>Ecdysozoa</taxon>
        <taxon>Nematoda</taxon>
        <taxon>Chromadorea</taxon>
        <taxon>Rhabditida</taxon>
        <taxon>Rhabditina</taxon>
        <taxon>Diplogasteromorpha</taxon>
        <taxon>Diplogasteroidea</taxon>
        <taxon>Neodiplogasteridae</taxon>
        <taxon>Pristionchus</taxon>
    </lineage>
</organism>
<sequence>LSLFIAFFSFSISSFSFCGSTFSFNSSGAAVILQEVLGKNLGDNVVYFILLKSPEMLEYSGRLHFSLHSFQLIRIDSGKQFVDHLQYVGDAEMIRIHEGCGQSGHRLLSQQREDLRRRALLREADERIRAANLAVGVSCLHNLDEKCEQSVVDHCLPLFLCSSNNMINELDASLDDGGSLCLTHYIRQYSQRAQVDHRLLRRVIARSYVDENLK</sequence>
<keyword evidence="1" id="KW-0732">Signal</keyword>
<dbReference type="Proteomes" id="UP001328107">
    <property type="component" value="Unassembled WGS sequence"/>
</dbReference>
<dbReference type="EMBL" id="BTRK01000005">
    <property type="protein sequence ID" value="GMR55532.1"/>
    <property type="molecule type" value="Genomic_DNA"/>
</dbReference>
<feature type="chain" id="PRO_5042871710" evidence="1">
    <location>
        <begin position="19"/>
        <end position="214"/>
    </location>
</feature>
<protein>
    <submittedName>
        <fullName evidence="2">Uncharacterized protein</fullName>
    </submittedName>
</protein>
<evidence type="ECO:0000313" key="3">
    <source>
        <dbReference type="Proteomes" id="UP001328107"/>
    </source>
</evidence>
<accession>A0AAN5D3Q8</accession>
<feature type="signal peptide" evidence="1">
    <location>
        <begin position="1"/>
        <end position="18"/>
    </location>
</feature>
<reference evidence="3" key="1">
    <citation type="submission" date="2022-10" db="EMBL/GenBank/DDBJ databases">
        <title>Genome assembly of Pristionchus species.</title>
        <authorList>
            <person name="Yoshida K."/>
            <person name="Sommer R.J."/>
        </authorList>
    </citation>
    <scope>NUCLEOTIDE SEQUENCE [LARGE SCALE GENOMIC DNA]</scope>
    <source>
        <strain evidence="3">RS5460</strain>
    </source>
</reference>
<evidence type="ECO:0000256" key="1">
    <source>
        <dbReference type="SAM" id="SignalP"/>
    </source>
</evidence>
<dbReference type="AlphaFoldDB" id="A0AAN5D3Q8"/>